<accession>A0A1D1XJ00</accession>
<name>A0A1D1XJ00_9ARAE</name>
<reference evidence="1" key="1">
    <citation type="submission" date="2015-07" db="EMBL/GenBank/DDBJ databases">
        <title>Transcriptome Assembly of Anthurium amnicola.</title>
        <authorList>
            <person name="Suzuki J."/>
        </authorList>
    </citation>
    <scope>NUCLEOTIDE SEQUENCE</scope>
</reference>
<evidence type="ECO:0000313" key="1">
    <source>
        <dbReference type="EMBL" id="JAT42369.1"/>
    </source>
</evidence>
<organism evidence="1">
    <name type="scientific">Anthurium amnicola</name>
    <dbReference type="NCBI Taxonomy" id="1678845"/>
    <lineage>
        <taxon>Eukaryota</taxon>
        <taxon>Viridiplantae</taxon>
        <taxon>Streptophyta</taxon>
        <taxon>Embryophyta</taxon>
        <taxon>Tracheophyta</taxon>
        <taxon>Spermatophyta</taxon>
        <taxon>Magnoliopsida</taxon>
        <taxon>Liliopsida</taxon>
        <taxon>Araceae</taxon>
        <taxon>Pothoideae</taxon>
        <taxon>Potheae</taxon>
        <taxon>Anthurium</taxon>
    </lineage>
</organism>
<sequence length="105" mass="11644">MIDDLFVEMCKDGLVLKLNGLDGQMRIGSLLELWNKVMDEQGVSAKEDDKRKVIDLLGSDVDGGCKQRGVHGMCGIGNRTLTQLFYNNSVNLLRITRVRVLFSAG</sequence>
<gene>
    <name evidence="1" type="primary">RPPL1_63</name>
    <name evidence="1" type="ORF">g.111266</name>
</gene>
<proteinExistence type="predicted"/>
<dbReference type="AlphaFoldDB" id="A0A1D1XJ00"/>
<protein>
    <submittedName>
        <fullName evidence="1">Putative disease resistance RPP13-like protein 1</fullName>
    </submittedName>
</protein>
<dbReference type="EMBL" id="GDJX01025567">
    <property type="protein sequence ID" value="JAT42369.1"/>
    <property type="molecule type" value="Transcribed_RNA"/>
</dbReference>